<organism evidence="3 4">
    <name type="scientific">Candidatus Ryanbacteria bacterium RIFCSPHIGHO2_01_FULL_48_27</name>
    <dbReference type="NCBI Taxonomy" id="1802115"/>
    <lineage>
        <taxon>Bacteria</taxon>
        <taxon>Candidatus Ryaniibacteriota</taxon>
    </lineage>
</organism>
<dbReference type="Pfam" id="PF13406">
    <property type="entry name" value="SLT_2"/>
    <property type="match status" value="1"/>
</dbReference>
<dbReference type="Gene3D" id="1.10.530.10">
    <property type="match status" value="1"/>
</dbReference>
<dbReference type="SUPFAM" id="SSF53955">
    <property type="entry name" value="Lysozyme-like"/>
    <property type="match status" value="1"/>
</dbReference>
<evidence type="ECO:0000313" key="3">
    <source>
        <dbReference type="EMBL" id="OGZ45811.1"/>
    </source>
</evidence>
<feature type="coiled-coil region" evidence="1">
    <location>
        <begin position="60"/>
        <end position="115"/>
    </location>
</feature>
<dbReference type="InterPro" id="IPR023346">
    <property type="entry name" value="Lysozyme-like_dom_sf"/>
</dbReference>
<evidence type="ECO:0000259" key="2">
    <source>
        <dbReference type="Pfam" id="PF13406"/>
    </source>
</evidence>
<gene>
    <name evidence="3" type="ORF">A2756_02805</name>
</gene>
<reference evidence="3 4" key="1">
    <citation type="journal article" date="2016" name="Nat. Commun.">
        <title>Thousands of microbial genomes shed light on interconnected biogeochemical processes in an aquifer system.</title>
        <authorList>
            <person name="Anantharaman K."/>
            <person name="Brown C.T."/>
            <person name="Hug L.A."/>
            <person name="Sharon I."/>
            <person name="Castelle C.J."/>
            <person name="Probst A.J."/>
            <person name="Thomas B.C."/>
            <person name="Singh A."/>
            <person name="Wilkins M.J."/>
            <person name="Karaoz U."/>
            <person name="Brodie E.L."/>
            <person name="Williams K.H."/>
            <person name="Hubbard S.S."/>
            <person name="Banfield J.F."/>
        </authorList>
    </citation>
    <scope>NUCLEOTIDE SEQUENCE [LARGE SCALE GENOMIC DNA]</scope>
</reference>
<proteinExistence type="predicted"/>
<dbReference type="STRING" id="1802115.A2756_02805"/>
<dbReference type="EMBL" id="MHNL01000005">
    <property type="protein sequence ID" value="OGZ45811.1"/>
    <property type="molecule type" value="Genomic_DNA"/>
</dbReference>
<sequence>MLEGFRSSYTQEYLQVYMYFSFSGTINVSYRVRMYAAIFFVAFSVFLISMPQVIHAQSAGSAVESRRAQLQGELDNLEQQIGTYETLIKSKQQEASSLERDIAIINAQIAKAKLEIKRKDLAISQLSGTIQVKTKTIQSLGEKIERERSSLGESLRKLNEYDDMPLAEIMLGYEDLSDFFSEVETIDSLQLAIQISSSELQDHAQAESKAKDELEERKEEEAKLRALQLMEKQLQERKEAEKKTVLKVTRGKESEYKKVADEKKKRAASIRSELFLLQGSPAIPFEKALEYAQFASQKTGVRAAFVLGIVAQESELGKNIGQCNLPDDPPQYKWDQVMHKRDHEPFKAVVAELGLDIGKMPVSCPMRGADGKRVGWGGAMGPAQFIPSTWVLYKKQISAITGANPPSPWQPKDAFVASALLLADNGAVSDEKKAAAKYFAGSNWNSYLGRSYANQVLAKVDKYQEQIAFLQSLAQR</sequence>
<dbReference type="Proteomes" id="UP000177785">
    <property type="component" value="Unassembled WGS sequence"/>
</dbReference>
<accession>A0A1G2G7C5</accession>
<comment type="caution">
    <text evidence="3">The sequence shown here is derived from an EMBL/GenBank/DDBJ whole genome shotgun (WGS) entry which is preliminary data.</text>
</comment>
<feature type="domain" description="Transglycosylase SLT" evidence="2">
    <location>
        <begin position="293"/>
        <end position="432"/>
    </location>
</feature>
<dbReference type="InterPro" id="IPR031304">
    <property type="entry name" value="SLT_2"/>
</dbReference>
<name>A0A1G2G7C5_9BACT</name>
<evidence type="ECO:0000256" key="1">
    <source>
        <dbReference type="SAM" id="Coils"/>
    </source>
</evidence>
<dbReference type="Gene3D" id="6.10.250.3150">
    <property type="match status" value="1"/>
</dbReference>
<dbReference type="AlphaFoldDB" id="A0A1G2G7C5"/>
<protein>
    <recommendedName>
        <fullName evidence="2">Transglycosylase SLT domain-containing protein</fullName>
    </recommendedName>
</protein>
<evidence type="ECO:0000313" key="4">
    <source>
        <dbReference type="Proteomes" id="UP000177785"/>
    </source>
</evidence>
<keyword evidence="1" id="KW-0175">Coiled coil</keyword>
<feature type="coiled-coil region" evidence="1">
    <location>
        <begin position="197"/>
        <end position="244"/>
    </location>
</feature>